<comment type="caution">
    <text evidence="1">The sequence shown here is derived from an EMBL/GenBank/DDBJ whole genome shotgun (WGS) entry which is preliminary data.</text>
</comment>
<protein>
    <submittedName>
        <fullName evidence="1">Transcription factor bHLH68-like</fullName>
    </submittedName>
</protein>
<proteinExistence type="predicted"/>
<keyword evidence="2" id="KW-1185">Reference proteome</keyword>
<gene>
    <name evidence="1" type="ORF">OWV82_018413</name>
</gene>
<evidence type="ECO:0000313" key="1">
    <source>
        <dbReference type="EMBL" id="KAJ4708473.1"/>
    </source>
</evidence>
<name>A0ACC1XCJ6_MELAZ</name>
<organism evidence="1 2">
    <name type="scientific">Melia azedarach</name>
    <name type="common">Chinaberry tree</name>
    <dbReference type="NCBI Taxonomy" id="155640"/>
    <lineage>
        <taxon>Eukaryota</taxon>
        <taxon>Viridiplantae</taxon>
        <taxon>Streptophyta</taxon>
        <taxon>Embryophyta</taxon>
        <taxon>Tracheophyta</taxon>
        <taxon>Spermatophyta</taxon>
        <taxon>Magnoliopsida</taxon>
        <taxon>eudicotyledons</taxon>
        <taxon>Gunneridae</taxon>
        <taxon>Pentapetalae</taxon>
        <taxon>rosids</taxon>
        <taxon>malvids</taxon>
        <taxon>Sapindales</taxon>
        <taxon>Meliaceae</taxon>
        <taxon>Melia</taxon>
    </lineage>
</organism>
<dbReference type="Proteomes" id="UP001164539">
    <property type="component" value="Chromosome 10"/>
</dbReference>
<dbReference type="EMBL" id="CM051403">
    <property type="protein sequence ID" value="KAJ4708473.1"/>
    <property type="molecule type" value="Genomic_DNA"/>
</dbReference>
<sequence>MNRGALQSSPVQQMMAGNPNWWNINSMRPPTPQTSPFLPPPSNLFPPYTPTSSSSSSSSSFPVSSWHDTQELPESWSQLLLGRMVDGEDKNGMGHFQTKKLENWEEQMLHQTSSTSVVNVKQENPANNYFYGHANEEFQATTKPTWSQVMPASSPKSCVTSFSSNMLDFSSNKADGRHPPPDRSSECNSTASGGAAKKAKVQPSSSTQSTFKVRKEKLGDRITALHQLVSPFGKTDTASVLLEAIGYIRFLQSQIEALSLPYLGSGSANMRHQQSVQGERNCIFPEDPGQLLDDNCMKRKGAPDQESHEEPKKDLRSRGLCLVPVSCTLQVGSDNGADYWAPALGGGFR</sequence>
<reference evidence="1 2" key="1">
    <citation type="journal article" date="2023" name="Science">
        <title>Complex scaffold remodeling in plant triterpene biosynthesis.</title>
        <authorList>
            <person name="De La Pena R."/>
            <person name="Hodgson H."/>
            <person name="Liu J.C."/>
            <person name="Stephenson M.J."/>
            <person name="Martin A.C."/>
            <person name="Owen C."/>
            <person name="Harkess A."/>
            <person name="Leebens-Mack J."/>
            <person name="Jimenez L.E."/>
            <person name="Osbourn A."/>
            <person name="Sattely E.S."/>
        </authorList>
    </citation>
    <scope>NUCLEOTIDE SEQUENCE [LARGE SCALE GENOMIC DNA]</scope>
    <source>
        <strain evidence="2">cv. JPN11</strain>
        <tissue evidence="1">Leaf</tissue>
    </source>
</reference>
<evidence type="ECO:0000313" key="2">
    <source>
        <dbReference type="Proteomes" id="UP001164539"/>
    </source>
</evidence>
<accession>A0ACC1XCJ6</accession>